<dbReference type="EMBL" id="GG662647">
    <property type="protein sequence ID" value="EAR98762.1"/>
    <property type="molecule type" value="Genomic_DNA"/>
</dbReference>
<evidence type="ECO:0000256" key="1">
    <source>
        <dbReference type="ARBA" id="ARBA00009431"/>
    </source>
</evidence>
<dbReference type="PANTHER" id="PTHR11802">
    <property type="entry name" value="SERINE PROTEASE FAMILY S10 SERINE CARBOXYPEPTIDASE"/>
    <property type="match status" value="1"/>
</dbReference>
<dbReference type="eggNOG" id="KOG1282">
    <property type="taxonomic scope" value="Eukaryota"/>
</dbReference>
<evidence type="ECO:0000256" key="7">
    <source>
        <dbReference type="RuleBase" id="RU361156"/>
    </source>
</evidence>
<dbReference type="InterPro" id="IPR018202">
    <property type="entry name" value="Ser_caboxypep_ser_AS"/>
</dbReference>
<dbReference type="InterPro" id="IPR029058">
    <property type="entry name" value="AB_hydrolase_fold"/>
</dbReference>
<dbReference type="PANTHER" id="PTHR11802:SF113">
    <property type="entry name" value="SERINE CARBOXYPEPTIDASE CTSA-4.1"/>
    <property type="match status" value="1"/>
</dbReference>
<gene>
    <name evidence="8" type="ORF">TTHERM_00249570</name>
</gene>
<comment type="similarity">
    <text evidence="1 7">Belongs to the peptidase S10 family.</text>
</comment>
<evidence type="ECO:0000256" key="3">
    <source>
        <dbReference type="ARBA" id="ARBA00022670"/>
    </source>
</evidence>
<keyword evidence="3 7" id="KW-0645">Protease</keyword>
<sequence>MRITLLLLLSLFTFGTCTQNPLFLNETYTTGFVNIQKSSDIFYWHFESRSNPATDPIVFWLSGGPGCSSELALFLENGPFIVNDNQTLSSNPYSWNEKANVVFVDQPVGTGFSKASTEELSTNEDQVAQNFYNFLLGFLNQNQQYIGRPLFITGESYAGHFIPAIGYELIKKNNPHINLQGLAIGNGLVNPKVQYPAYGQYAYENKLISSLEYYAFIKPVLKTCSYLIGRNASLTKISNTCNLAYQTIVGFGEVPKFNVYDIRKKCEGSLCYNMTNLDNFLARDDVKSILGVSGRTWQECSNEVHKALSRDYFVSYADKVADILENGIKVLVYSGDQDFICNYLGGLEWVNEMEWTKQEEFKNAKFEEYIINGKSAGQIKSAGILQFFRVYQAGHQVPMDQPEVALEMINKFISN</sequence>
<feature type="chain" id="PRO_5006528665" description="Carboxypeptidase" evidence="7">
    <location>
        <begin position="20"/>
        <end position="415"/>
    </location>
</feature>
<evidence type="ECO:0000256" key="2">
    <source>
        <dbReference type="ARBA" id="ARBA00022645"/>
    </source>
</evidence>
<dbReference type="Gene3D" id="3.40.50.1820">
    <property type="entry name" value="alpha/beta hydrolase"/>
    <property type="match status" value="1"/>
</dbReference>
<keyword evidence="6" id="KW-0325">Glycoprotein</keyword>
<keyword evidence="9" id="KW-1185">Reference proteome</keyword>
<organism evidence="8 9">
    <name type="scientific">Tetrahymena thermophila (strain SB210)</name>
    <dbReference type="NCBI Taxonomy" id="312017"/>
    <lineage>
        <taxon>Eukaryota</taxon>
        <taxon>Sar</taxon>
        <taxon>Alveolata</taxon>
        <taxon>Ciliophora</taxon>
        <taxon>Intramacronucleata</taxon>
        <taxon>Oligohymenophorea</taxon>
        <taxon>Hymenostomatida</taxon>
        <taxon>Tetrahymenina</taxon>
        <taxon>Tetrahymenidae</taxon>
        <taxon>Tetrahymena</taxon>
    </lineage>
</organism>
<dbReference type="InParanoid" id="Q23QX6"/>
<feature type="signal peptide" evidence="7">
    <location>
        <begin position="1"/>
        <end position="19"/>
    </location>
</feature>
<evidence type="ECO:0000256" key="5">
    <source>
        <dbReference type="ARBA" id="ARBA00022801"/>
    </source>
</evidence>
<dbReference type="Proteomes" id="UP000009168">
    <property type="component" value="Unassembled WGS sequence"/>
</dbReference>
<dbReference type="RefSeq" id="XP_001019007.1">
    <property type="nucleotide sequence ID" value="XM_001019007.1"/>
</dbReference>
<dbReference type="MEROPS" id="S10.009"/>
<dbReference type="InterPro" id="IPR001563">
    <property type="entry name" value="Peptidase_S10"/>
</dbReference>
<protein>
    <recommendedName>
        <fullName evidence="7">Carboxypeptidase</fullName>
        <ecNumber evidence="7">3.4.16.-</ecNumber>
    </recommendedName>
</protein>
<dbReference type="GeneID" id="7843196"/>
<dbReference type="STRING" id="312017.Q23QX6"/>
<dbReference type="GO" id="GO:0006508">
    <property type="term" value="P:proteolysis"/>
    <property type="evidence" value="ECO:0007669"/>
    <property type="project" value="UniProtKB-KW"/>
</dbReference>
<dbReference type="PROSITE" id="PS00131">
    <property type="entry name" value="CARBOXYPEPT_SER_SER"/>
    <property type="match status" value="1"/>
</dbReference>
<dbReference type="OMA" id="ITAPCEI"/>
<evidence type="ECO:0000256" key="6">
    <source>
        <dbReference type="ARBA" id="ARBA00023180"/>
    </source>
</evidence>
<dbReference type="OrthoDB" id="443318at2759"/>
<dbReference type="AlphaFoldDB" id="Q23QX6"/>
<keyword evidence="4 7" id="KW-0732">Signal</keyword>
<dbReference type="GO" id="GO:0004185">
    <property type="term" value="F:serine-type carboxypeptidase activity"/>
    <property type="evidence" value="ECO:0007669"/>
    <property type="project" value="UniProtKB-UniRule"/>
</dbReference>
<keyword evidence="5 7" id="KW-0378">Hydrolase</keyword>
<dbReference type="ESTHER" id="tetts-q23qx6">
    <property type="family name" value="Carboxypeptidase_S10"/>
</dbReference>
<dbReference type="HOGENOM" id="CLU_008523_10_1_1"/>
<keyword evidence="2 7" id="KW-0121">Carboxypeptidase</keyword>
<dbReference type="PRINTS" id="PR00724">
    <property type="entry name" value="CRBOXYPTASEC"/>
</dbReference>
<accession>Q23QX6</accession>
<dbReference type="Pfam" id="PF00450">
    <property type="entry name" value="Peptidase_S10"/>
    <property type="match status" value="1"/>
</dbReference>
<evidence type="ECO:0000256" key="4">
    <source>
        <dbReference type="ARBA" id="ARBA00022729"/>
    </source>
</evidence>
<reference evidence="9" key="1">
    <citation type="journal article" date="2006" name="PLoS Biol.">
        <title>Macronuclear genome sequence of the ciliate Tetrahymena thermophila, a model eukaryote.</title>
        <authorList>
            <person name="Eisen J.A."/>
            <person name="Coyne R.S."/>
            <person name="Wu M."/>
            <person name="Wu D."/>
            <person name="Thiagarajan M."/>
            <person name="Wortman J.R."/>
            <person name="Badger J.H."/>
            <person name="Ren Q."/>
            <person name="Amedeo P."/>
            <person name="Jones K.M."/>
            <person name="Tallon L.J."/>
            <person name="Delcher A.L."/>
            <person name="Salzberg S.L."/>
            <person name="Silva J.C."/>
            <person name="Haas B.J."/>
            <person name="Majoros W.H."/>
            <person name="Farzad M."/>
            <person name="Carlton J.M."/>
            <person name="Smith R.K. Jr."/>
            <person name="Garg J."/>
            <person name="Pearlman R.E."/>
            <person name="Karrer K.M."/>
            <person name="Sun L."/>
            <person name="Manning G."/>
            <person name="Elde N.C."/>
            <person name="Turkewitz A.P."/>
            <person name="Asai D.J."/>
            <person name="Wilkes D.E."/>
            <person name="Wang Y."/>
            <person name="Cai H."/>
            <person name="Collins K."/>
            <person name="Stewart B.A."/>
            <person name="Lee S.R."/>
            <person name="Wilamowska K."/>
            <person name="Weinberg Z."/>
            <person name="Ruzzo W.L."/>
            <person name="Wloga D."/>
            <person name="Gaertig J."/>
            <person name="Frankel J."/>
            <person name="Tsao C.-C."/>
            <person name="Gorovsky M.A."/>
            <person name="Keeling P.J."/>
            <person name="Waller R.F."/>
            <person name="Patron N.J."/>
            <person name="Cherry J.M."/>
            <person name="Stover N.A."/>
            <person name="Krieger C.J."/>
            <person name="del Toro C."/>
            <person name="Ryder H.F."/>
            <person name="Williamson S.C."/>
            <person name="Barbeau R.A."/>
            <person name="Hamilton E.P."/>
            <person name="Orias E."/>
        </authorList>
    </citation>
    <scope>NUCLEOTIDE SEQUENCE [LARGE SCALE GENOMIC DNA]</scope>
    <source>
        <strain evidence="9">SB210</strain>
    </source>
</reference>
<dbReference type="EC" id="3.4.16.-" evidence="7"/>
<evidence type="ECO:0000313" key="8">
    <source>
        <dbReference type="EMBL" id="EAR98762.1"/>
    </source>
</evidence>
<dbReference type="KEGG" id="tet:TTHERM_00249570"/>
<dbReference type="SUPFAM" id="SSF53474">
    <property type="entry name" value="alpha/beta-Hydrolases"/>
    <property type="match status" value="1"/>
</dbReference>
<name>Q23QX6_TETTS</name>
<evidence type="ECO:0000313" key="9">
    <source>
        <dbReference type="Proteomes" id="UP000009168"/>
    </source>
</evidence>
<proteinExistence type="inferred from homology"/>